<dbReference type="PROSITE" id="PS01129">
    <property type="entry name" value="PSI_RLU"/>
    <property type="match status" value="1"/>
</dbReference>
<dbReference type="AlphaFoldDB" id="A0A2S9XB49"/>
<comment type="similarity">
    <text evidence="1 5">Belongs to the pseudouridine synthase RluA family.</text>
</comment>
<accession>A0A2S9XB49</accession>
<organism evidence="8 9">
    <name type="scientific">Enhygromyxa salina</name>
    <dbReference type="NCBI Taxonomy" id="215803"/>
    <lineage>
        <taxon>Bacteria</taxon>
        <taxon>Pseudomonadati</taxon>
        <taxon>Myxococcota</taxon>
        <taxon>Polyangia</taxon>
        <taxon>Nannocystales</taxon>
        <taxon>Nannocystaceae</taxon>
        <taxon>Enhygromyxa</taxon>
    </lineage>
</organism>
<dbReference type="GO" id="GO:0000455">
    <property type="term" value="P:enzyme-directed rRNA pseudouridine synthesis"/>
    <property type="evidence" value="ECO:0007669"/>
    <property type="project" value="TreeGrafter"/>
</dbReference>
<dbReference type="Proteomes" id="UP000237968">
    <property type="component" value="Unassembled WGS sequence"/>
</dbReference>
<evidence type="ECO:0000256" key="1">
    <source>
        <dbReference type="ARBA" id="ARBA00010876"/>
    </source>
</evidence>
<dbReference type="Pfam" id="PF00849">
    <property type="entry name" value="PseudoU_synth_2"/>
    <property type="match status" value="1"/>
</dbReference>
<evidence type="ECO:0000256" key="6">
    <source>
        <dbReference type="SAM" id="MobiDB-lite"/>
    </source>
</evidence>
<dbReference type="CDD" id="cd02869">
    <property type="entry name" value="PseudoU_synth_RluA_like"/>
    <property type="match status" value="1"/>
</dbReference>
<evidence type="ECO:0000313" key="9">
    <source>
        <dbReference type="Proteomes" id="UP000237968"/>
    </source>
</evidence>
<feature type="region of interest" description="Disordered" evidence="6">
    <location>
        <begin position="200"/>
        <end position="219"/>
    </location>
</feature>
<sequence length="328" mass="35989">MSPVRVGLSEAAIGQRMDRALVAALVDQGREVTRSQLARSFTAKLVRIDGRAVKPGARLERACEVELELLAPEPLAHAVPEAIPLTIVHEDAAALVIDKPAGMVVHAGPGHSEGTLVNAVLHHLKLGLEPSADSLPLLPGNGPERPGIVHRLDRDTSGLIVVAKTLPALEALAGQFREHTITRAYLGIVLGVPSFTTQRVETRHGRDPADRRRFSPDQGERRAVTNMRVVRALGERAALLRFELETGRTHQIRMHARHVGHPIFADPLYARRPRDPKLRTLSDELGRHALHAATLGFVHPDGRRLEFESPLPPELDRLIEELEARGRP</sequence>
<dbReference type="GO" id="GO:0003723">
    <property type="term" value="F:RNA binding"/>
    <property type="evidence" value="ECO:0007669"/>
    <property type="project" value="UniProtKB-KW"/>
</dbReference>
<evidence type="ECO:0000313" key="8">
    <source>
        <dbReference type="EMBL" id="PRP90075.1"/>
    </source>
</evidence>
<dbReference type="GO" id="GO:0140098">
    <property type="term" value="F:catalytic activity, acting on RNA"/>
    <property type="evidence" value="ECO:0007669"/>
    <property type="project" value="UniProtKB-ARBA"/>
</dbReference>
<feature type="active site" evidence="3">
    <location>
        <position position="153"/>
    </location>
</feature>
<dbReference type="PANTHER" id="PTHR21600">
    <property type="entry name" value="MITOCHONDRIAL RNA PSEUDOURIDINE SYNTHASE"/>
    <property type="match status" value="1"/>
</dbReference>
<dbReference type="EC" id="5.4.99.-" evidence="5"/>
<reference evidence="8 9" key="1">
    <citation type="submission" date="2018-03" db="EMBL/GenBank/DDBJ databases">
        <title>Draft Genome Sequences of the Obligatory Marine Myxobacteria Enhygromyxa salina SWB005.</title>
        <authorList>
            <person name="Poehlein A."/>
            <person name="Moghaddam J.A."/>
            <person name="Harms H."/>
            <person name="Alanjari M."/>
            <person name="Koenig G.M."/>
            <person name="Daniel R."/>
            <person name="Schaeberle T.F."/>
        </authorList>
    </citation>
    <scope>NUCLEOTIDE SEQUENCE [LARGE SCALE GENOMIC DNA]</scope>
    <source>
        <strain evidence="8 9">SWB005</strain>
    </source>
</reference>
<dbReference type="NCBIfam" id="TIGR00005">
    <property type="entry name" value="rluA_subfam"/>
    <property type="match status" value="1"/>
</dbReference>
<dbReference type="Gene3D" id="3.10.290.10">
    <property type="entry name" value="RNA-binding S4 domain"/>
    <property type="match status" value="1"/>
</dbReference>
<evidence type="ECO:0000259" key="7">
    <source>
        <dbReference type="Pfam" id="PF00849"/>
    </source>
</evidence>
<dbReference type="EMBL" id="PVNK01000296">
    <property type="protein sequence ID" value="PRP90075.1"/>
    <property type="molecule type" value="Genomic_DNA"/>
</dbReference>
<keyword evidence="4" id="KW-0694">RNA-binding</keyword>
<dbReference type="InterPro" id="IPR006224">
    <property type="entry name" value="PsdUridine_synth_RluA-like_CS"/>
</dbReference>
<dbReference type="InterPro" id="IPR050188">
    <property type="entry name" value="RluA_PseudoU_synthase"/>
</dbReference>
<comment type="caution">
    <text evidence="8">The sequence shown here is derived from an EMBL/GenBank/DDBJ whole genome shotgun (WGS) entry which is preliminary data.</text>
</comment>
<dbReference type="RefSeq" id="WP_219906916.1">
    <property type="nucleotide sequence ID" value="NZ_PVNK01000296.1"/>
</dbReference>
<dbReference type="PANTHER" id="PTHR21600:SF87">
    <property type="entry name" value="RNA PSEUDOURIDYLATE SYNTHASE DOMAIN-CONTAINING PROTEIN 1"/>
    <property type="match status" value="1"/>
</dbReference>
<keyword evidence="9" id="KW-1185">Reference proteome</keyword>
<dbReference type="SUPFAM" id="SSF55120">
    <property type="entry name" value="Pseudouridine synthase"/>
    <property type="match status" value="1"/>
</dbReference>
<evidence type="ECO:0000256" key="2">
    <source>
        <dbReference type="ARBA" id="ARBA00023235"/>
    </source>
</evidence>
<comment type="function">
    <text evidence="5">Responsible for synthesis of pseudouridine from uracil.</text>
</comment>
<dbReference type="InterPro" id="IPR006145">
    <property type="entry name" value="PsdUridine_synth_RsuA/RluA"/>
</dbReference>
<dbReference type="InterPro" id="IPR006225">
    <property type="entry name" value="PsdUridine_synth_RluC/D"/>
</dbReference>
<dbReference type="GO" id="GO:0009982">
    <property type="term" value="F:pseudouridine synthase activity"/>
    <property type="evidence" value="ECO:0007669"/>
    <property type="project" value="InterPro"/>
</dbReference>
<gene>
    <name evidence="8" type="primary">rluD_4</name>
    <name evidence="8" type="ORF">ENSA5_68120</name>
</gene>
<evidence type="ECO:0000256" key="3">
    <source>
        <dbReference type="PIRSR" id="PIRSR606225-1"/>
    </source>
</evidence>
<name>A0A2S9XB49_9BACT</name>
<evidence type="ECO:0000256" key="5">
    <source>
        <dbReference type="RuleBase" id="RU362028"/>
    </source>
</evidence>
<dbReference type="InterPro" id="IPR020103">
    <property type="entry name" value="PsdUridine_synth_cat_dom_sf"/>
</dbReference>
<comment type="catalytic activity">
    <reaction evidence="5">
        <text>a uridine in RNA = a pseudouridine in RNA</text>
        <dbReference type="Rhea" id="RHEA:48348"/>
        <dbReference type="Rhea" id="RHEA-COMP:12068"/>
        <dbReference type="Rhea" id="RHEA-COMP:12069"/>
        <dbReference type="ChEBI" id="CHEBI:65314"/>
        <dbReference type="ChEBI" id="CHEBI:65315"/>
    </reaction>
</comment>
<feature type="domain" description="Pseudouridine synthase RsuA/RluA-like" evidence="7">
    <location>
        <begin position="95"/>
        <end position="257"/>
    </location>
</feature>
<dbReference type="Gene3D" id="3.30.2350.10">
    <property type="entry name" value="Pseudouridine synthase"/>
    <property type="match status" value="1"/>
</dbReference>
<protein>
    <recommendedName>
        <fullName evidence="5">Pseudouridine synthase</fullName>
        <ecNumber evidence="5">5.4.99.-</ecNumber>
    </recommendedName>
</protein>
<evidence type="ECO:0000256" key="4">
    <source>
        <dbReference type="PROSITE-ProRule" id="PRU00182"/>
    </source>
</evidence>
<proteinExistence type="inferred from homology"/>
<dbReference type="InterPro" id="IPR036986">
    <property type="entry name" value="S4_RNA-bd_sf"/>
</dbReference>
<dbReference type="PROSITE" id="PS50889">
    <property type="entry name" value="S4"/>
    <property type="match status" value="1"/>
</dbReference>
<keyword evidence="2 5" id="KW-0413">Isomerase</keyword>